<organism evidence="2 3">
    <name type="scientific">Cyclobacterium amurskyense</name>
    <dbReference type="NCBI Taxonomy" id="320787"/>
    <lineage>
        <taxon>Bacteria</taxon>
        <taxon>Pseudomonadati</taxon>
        <taxon>Bacteroidota</taxon>
        <taxon>Cytophagia</taxon>
        <taxon>Cytophagales</taxon>
        <taxon>Cyclobacteriaceae</taxon>
        <taxon>Cyclobacterium</taxon>
    </lineage>
</organism>
<dbReference type="AlphaFoldDB" id="A0A0H4PB83"/>
<feature type="signal peptide" evidence="1">
    <location>
        <begin position="1"/>
        <end position="25"/>
    </location>
</feature>
<evidence type="ECO:0008006" key="4">
    <source>
        <dbReference type="Google" id="ProtNLM"/>
    </source>
</evidence>
<evidence type="ECO:0000313" key="2">
    <source>
        <dbReference type="EMBL" id="AKP51469.1"/>
    </source>
</evidence>
<gene>
    <name evidence="2" type="ORF">CA2015_2044</name>
</gene>
<accession>A0A0H4PB83</accession>
<dbReference type="InterPro" id="IPR046219">
    <property type="entry name" value="DUF6252"/>
</dbReference>
<dbReference type="KEGG" id="camu:CA2015_2044"/>
<protein>
    <recommendedName>
        <fullName evidence="4">Lipoprotein</fullName>
    </recommendedName>
</protein>
<sequence length="198" mass="21484">MRKQQKYHFLLFALLTLFVSSCNLSDIIDDDDDKDDDPDSQVMTAKINGESFSAVENEDTFIQLDEVEGDLDLNGDVYELSISALDFGSTHLTTINLALYGDKFSELKVGSKFDEVTEENVTSGNPSGAIGVVSKASLGNGGTEYGGLTLLTGSISVEITKLDKENELVSGKFSFVAYDDDNDANINVTDGVFTNVEY</sequence>
<reference evidence="2 3" key="1">
    <citation type="submission" date="2015-07" db="EMBL/GenBank/DDBJ databases">
        <authorList>
            <person name="Kim K.M."/>
        </authorList>
    </citation>
    <scope>NUCLEOTIDE SEQUENCE [LARGE SCALE GENOMIC DNA]</scope>
    <source>
        <strain evidence="2 3">KCTC 12363</strain>
    </source>
</reference>
<evidence type="ECO:0000256" key="1">
    <source>
        <dbReference type="SAM" id="SignalP"/>
    </source>
</evidence>
<keyword evidence="3" id="KW-1185">Reference proteome</keyword>
<name>A0A0H4PB83_9BACT</name>
<feature type="chain" id="PRO_5005208685" description="Lipoprotein" evidence="1">
    <location>
        <begin position="26"/>
        <end position="198"/>
    </location>
</feature>
<dbReference type="EMBL" id="CP012040">
    <property type="protein sequence ID" value="AKP51469.1"/>
    <property type="molecule type" value="Genomic_DNA"/>
</dbReference>
<dbReference type="Proteomes" id="UP000036520">
    <property type="component" value="Chromosome"/>
</dbReference>
<dbReference type="PROSITE" id="PS51257">
    <property type="entry name" value="PROKAR_LIPOPROTEIN"/>
    <property type="match status" value="1"/>
</dbReference>
<dbReference type="Pfam" id="PF19765">
    <property type="entry name" value="DUF6252"/>
    <property type="match status" value="1"/>
</dbReference>
<dbReference type="RefSeq" id="WP_048641800.1">
    <property type="nucleotide sequence ID" value="NZ_CAXBGM010000140.1"/>
</dbReference>
<dbReference type="OrthoDB" id="840437at2"/>
<proteinExistence type="predicted"/>
<evidence type="ECO:0000313" key="3">
    <source>
        <dbReference type="Proteomes" id="UP000036520"/>
    </source>
</evidence>
<keyword evidence="1" id="KW-0732">Signal</keyword>